<proteinExistence type="predicted"/>
<keyword evidence="1" id="KW-0472">Membrane</keyword>
<accession>A0A0E4BXM5</accession>
<name>A0A0E4BXM5_9BRAD</name>
<sequence>MLAVAPVIVVLAMATLVPVFLVRQIMPRQS</sequence>
<dbReference type="EMBL" id="AP014685">
    <property type="protein sequence ID" value="BAR62673.1"/>
    <property type="molecule type" value="Genomic_DNA"/>
</dbReference>
<evidence type="ECO:0000256" key="1">
    <source>
        <dbReference type="SAM" id="Phobius"/>
    </source>
</evidence>
<dbReference type="AlphaFoldDB" id="A0A0E4BXM5"/>
<evidence type="ECO:0000313" key="2">
    <source>
        <dbReference type="EMBL" id="BAR62673.1"/>
    </source>
</evidence>
<protein>
    <submittedName>
        <fullName evidence="2">Uncharacterized protein</fullName>
    </submittedName>
</protein>
<evidence type="ECO:0000313" key="3">
    <source>
        <dbReference type="Proteomes" id="UP000063308"/>
    </source>
</evidence>
<dbReference type="Proteomes" id="UP000063308">
    <property type="component" value="Chromosome"/>
</dbReference>
<feature type="transmembrane region" description="Helical" evidence="1">
    <location>
        <begin position="6"/>
        <end position="26"/>
    </location>
</feature>
<organism evidence="2 3">
    <name type="scientific">Bradyrhizobium diazoefficiens</name>
    <dbReference type="NCBI Taxonomy" id="1355477"/>
    <lineage>
        <taxon>Bacteria</taxon>
        <taxon>Pseudomonadati</taxon>
        <taxon>Pseudomonadota</taxon>
        <taxon>Alphaproteobacteria</taxon>
        <taxon>Hyphomicrobiales</taxon>
        <taxon>Nitrobacteraceae</taxon>
        <taxon>Bradyrhizobium</taxon>
    </lineage>
</organism>
<gene>
    <name evidence="2" type="ORF">NK6_9534</name>
</gene>
<keyword evidence="1" id="KW-0812">Transmembrane</keyword>
<keyword evidence="1" id="KW-1133">Transmembrane helix</keyword>
<reference evidence="2 3" key="1">
    <citation type="submission" date="2014-11" db="EMBL/GenBank/DDBJ databases">
        <title>Symbiosis island explosion on the genome of extra-slow-growing strains of soybean bradyrhizobia with massive insertion sequences.</title>
        <authorList>
            <person name="Iida T."/>
            <person name="Minamisawa K."/>
        </authorList>
    </citation>
    <scope>NUCLEOTIDE SEQUENCE [LARGE SCALE GENOMIC DNA]</scope>
    <source>
        <strain evidence="2 3">NK6</strain>
    </source>
</reference>